<dbReference type="Gene3D" id="3.10.50.40">
    <property type="match status" value="1"/>
</dbReference>
<evidence type="ECO:0000256" key="4">
    <source>
        <dbReference type="ARBA" id="ARBA00022803"/>
    </source>
</evidence>
<keyword evidence="2" id="KW-0963">Cytoplasm</keyword>
<keyword evidence="3" id="KW-0677">Repeat</keyword>
<dbReference type="Proteomes" id="UP000887581">
    <property type="component" value="Unplaced"/>
</dbReference>
<dbReference type="PANTHER" id="PTHR11242">
    <property type="entry name" value="ARYL HYDROCARBON RECEPTOR INTERACTING PROTEIN RELATED"/>
    <property type="match status" value="1"/>
</dbReference>
<comment type="subcellular location">
    <subcellularLocation>
        <location evidence="1">Cytoplasm</location>
    </subcellularLocation>
</comment>
<dbReference type="InterPro" id="IPR046357">
    <property type="entry name" value="PPIase_dom_sf"/>
</dbReference>
<reference evidence="7" key="1">
    <citation type="submission" date="2022-11" db="UniProtKB">
        <authorList>
            <consortium name="WormBaseParasite"/>
        </authorList>
    </citation>
    <scope>IDENTIFICATION</scope>
</reference>
<keyword evidence="4" id="KW-0802">TPR repeat</keyword>
<dbReference type="Pfam" id="PF23322">
    <property type="entry name" value="PPIase_AIP"/>
    <property type="match status" value="1"/>
</dbReference>
<evidence type="ECO:0000313" key="6">
    <source>
        <dbReference type="Proteomes" id="UP000887581"/>
    </source>
</evidence>
<dbReference type="InterPro" id="IPR056277">
    <property type="entry name" value="PPIase_AIP"/>
</dbReference>
<dbReference type="GO" id="GO:0005737">
    <property type="term" value="C:cytoplasm"/>
    <property type="evidence" value="ECO:0007669"/>
    <property type="project" value="UniProtKB-SubCell"/>
</dbReference>
<protein>
    <recommendedName>
        <fullName evidence="5">AIP/AIPL N-terminal FKBP-type PPIase domain-containing protein</fullName>
    </recommendedName>
</protein>
<evidence type="ECO:0000313" key="7">
    <source>
        <dbReference type="WBParaSite" id="sdigi.contig494.g8658.t1"/>
    </source>
</evidence>
<dbReference type="InterPro" id="IPR039663">
    <property type="entry name" value="AIP/AIPL1/TTC9"/>
</dbReference>
<dbReference type="PANTHER" id="PTHR11242:SF0">
    <property type="entry name" value="TPR_REGION DOMAIN-CONTAINING PROTEIN"/>
    <property type="match status" value="1"/>
</dbReference>
<keyword evidence="6" id="KW-1185">Reference proteome</keyword>
<accession>A0A915PVL6</accession>
<feature type="domain" description="AIP/AIPL N-terminal FKBP-type PPIase" evidence="5">
    <location>
        <begin position="108"/>
        <end position="218"/>
    </location>
</feature>
<evidence type="ECO:0000259" key="5">
    <source>
        <dbReference type="Pfam" id="PF23322"/>
    </source>
</evidence>
<evidence type="ECO:0000256" key="2">
    <source>
        <dbReference type="ARBA" id="ARBA00022490"/>
    </source>
</evidence>
<dbReference type="WBParaSite" id="sdigi.contig494.g8658.t1">
    <property type="protein sequence ID" value="sdigi.contig494.g8658.t1"/>
    <property type="gene ID" value="sdigi.contig494.g8658"/>
</dbReference>
<dbReference type="AlphaFoldDB" id="A0A915PVL6"/>
<sequence>MIRSRKISCFWDIRNIKIEHVFCTLMTRMDACFYVLMRNVIFIHSNVTDAVSQMLPSGQIKTFKKVLSAGRGKIPDYRTGTKAVFHYETLRPLVDVNEEGFPDSRDSYESIDNTRKPYPDGYGKPLELVFGKKFQLPVFERCLQTMLVDEISQFDIAACELYSYPSVSQKLRDISKDTMHQDTQSHHHTHCAAARMEYEVLNELIKNPQPLRFIFHLLVVLQPEDYEPDSWQLEPDEKLASVAKLKESGNEDLQKASFESACF</sequence>
<name>A0A915PVL6_9BILA</name>
<evidence type="ECO:0000256" key="3">
    <source>
        <dbReference type="ARBA" id="ARBA00022737"/>
    </source>
</evidence>
<dbReference type="GO" id="GO:0003755">
    <property type="term" value="F:peptidyl-prolyl cis-trans isomerase activity"/>
    <property type="evidence" value="ECO:0007669"/>
    <property type="project" value="InterPro"/>
</dbReference>
<dbReference type="SUPFAM" id="SSF54534">
    <property type="entry name" value="FKBP-like"/>
    <property type="match status" value="1"/>
</dbReference>
<organism evidence="6 7">
    <name type="scientific">Setaria digitata</name>
    <dbReference type="NCBI Taxonomy" id="48799"/>
    <lineage>
        <taxon>Eukaryota</taxon>
        <taxon>Metazoa</taxon>
        <taxon>Ecdysozoa</taxon>
        <taxon>Nematoda</taxon>
        <taxon>Chromadorea</taxon>
        <taxon>Rhabditida</taxon>
        <taxon>Spirurina</taxon>
        <taxon>Spiruromorpha</taxon>
        <taxon>Filarioidea</taxon>
        <taxon>Setariidae</taxon>
        <taxon>Setaria</taxon>
    </lineage>
</organism>
<proteinExistence type="predicted"/>
<evidence type="ECO:0000256" key="1">
    <source>
        <dbReference type="ARBA" id="ARBA00004496"/>
    </source>
</evidence>